<evidence type="ECO:0000313" key="2">
    <source>
        <dbReference type="EMBL" id="GCC51558.1"/>
    </source>
</evidence>
<reference evidence="2 3" key="1">
    <citation type="submission" date="2018-11" db="EMBL/GenBank/DDBJ databases">
        <title>Chryseotalea sanarue gen. nov., sp., nov., a member of the family Cytophagaceae, isolated from a brackish lake in Hamamatsu Japan.</title>
        <authorList>
            <person name="Maejima Y."/>
            <person name="Iino T."/>
            <person name="Muraguchi Y."/>
            <person name="Fukuda K."/>
            <person name="Ohkuma M."/>
            <person name="Moriuchi R."/>
            <person name="Dohra H."/>
            <person name="Kimbara K."/>
            <person name="Shintani M."/>
        </authorList>
    </citation>
    <scope>NUCLEOTIDE SEQUENCE [LARGE SCALE GENOMIC DNA]</scope>
    <source>
        <strain evidence="2 3">Ys</strain>
    </source>
</reference>
<keyword evidence="1" id="KW-1133">Transmembrane helix</keyword>
<dbReference type="OrthoDB" id="9810918at2"/>
<sequence>MESTEIYQSWDKFIILGAYVSFAIAILILLYHELRLLLLKDLKEKYDYVNLHEIQYFWYAVIALIVGVALYTNAMVANVFDVQGITGVAVRVFYTIGFAALAYVSLSSLVRILYPRVVERRLQRIRNKPRVSPAGNAMRKLTEAEEDVHLDQDQIDQESSEIHSVDYDVWIDEKSGYKKIEKYMAYQHAEECSECGFFTLKIVNEEIEVKPTPNETGLLLKHYRCTYCRHREAKEVIIAKLSTNVK</sequence>
<keyword evidence="3" id="KW-1185">Reference proteome</keyword>
<keyword evidence="1" id="KW-0472">Membrane</keyword>
<feature type="transmembrane region" description="Helical" evidence="1">
    <location>
        <begin position="13"/>
        <end position="35"/>
    </location>
</feature>
<keyword evidence="1" id="KW-0812">Transmembrane</keyword>
<evidence type="ECO:0000313" key="3">
    <source>
        <dbReference type="Proteomes" id="UP000288227"/>
    </source>
</evidence>
<comment type="caution">
    <text evidence="2">The sequence shown here is derived from an EMBL/GenBank/DDBJ whole genome shotgun (WGS) entry which is preliminary data.</text>
</comment>
<dbReference type="RefSeq" id="WP_127122215.1">
    <property type="nucleotide sequence ID" value="NZ_BHXQ01000003.1"/>
</dbReference>
<protein>
    <submittedName>
        <fullName evidence="2">Uncharacterized protein</fullName>
    </submittedName>
</protein>
<organism evidence="2 3">
    <name type="scientific">Chryseotalea sanaruensis</name>
    <dbReference type="NCBI Taxonomy" id="2482724"/>
    <lineage>
        <taxon>Bacteria</taxon>
        <taxon>Pseudomonadati</taxon>
        <taxon>Bacteroidota</taxon>
        <taxon>Cytophagia</taxon>
        <taxon>Cytophagales</taxon>
        <taxon>Chryseotaleaceae</taxon>
        <taxon>Chryseotalea</taxon>
    </lineage>
</organism>
<proteinExistence type="predicted"/>
<dbReference type="Proteomes" id="UP000288227">
    <property type="component" value="Unassembled WGS sequence"/>
</dbReference>
<feature type="transmembrane region" description="Helical" evidence="1">
    <location>
        <begin position="56"/>
        <end position="80"/>
    </location>
</feature>
<feature type="transmembrane region" description="Helical" evidence="1">
    <location>
        <begin position="92"/>
        <end position="114"/>
    </location>
</feature>
<accession>A0A401U9G9</accession>
<dbReference type="EMBL" id="BHXQ01000003">
    <property type="protein sequence ID" value="GCC51558.1"/>
    <property type="molecule type" value="Genomic_DNA"/>
</dbReference>
<gene>
    <name evidence="2" type="ORF">SanaruYs_17830</name>
</gene>
<dbReference type="AlphaFoldDB" id="A0A401U9G9"/>
<evidence type="ECO:0000256" key="1">
    <source>
        <dbReference type="SAM" id="Phobius"/>
    </source>
</evidence>
<name>A0A401U9G9_9BACT</name>